<dbReference type="GO" id="GO:0005886">
    <property type="term" value="C:plasma membrane"/>
    <property type="evidence" value="ECO:0007669"/>
    <property type="project" value="UniProtKB-SubCell"/>
</dbReference>
<comment type="similarity">
    <text evidence="7">Belongs to the binding-protein-dependent transport system permease family.</text>
</comment>
<keyword evidence="3" id="KW-1003">Cell membrane</keyword>
<evidence type="ECO:0000256" key="7">
    <source>
        <dbReference type="RuleBase" id="RU363032"/>
    </source>
</evidence>
<keyword evidence="4 7" id="KW-0812">Transmembrane</keyword>
<dbReference type="Pfam" id="PF00528">
    <property type="entry name" value="BPD_transp_1"/>
    <property type="match status" value="1"/>
</dbReference>
<evidence type="ECO:0000256" key="1">
    <source>
        <dbReference type="ARBA" id="ARBA00004651"/>
    </source>
</evidence>
<accession>A0A1C7I4G3</accession>
<dbReference type="InterPro" id="IPR051393">
    <property type="entry name" value="ABC_transporter_permease"/>
</dbReference>
<evidence type="ECO:0000256" key="2">
    <source>
        <dbReference type="ARBA" id="ARBA00022448"/>
    </source>
</evidence>
<proteinExistence type="inferred from homology"/>
<dbReference type="RefSeq" id="WP_065540797.1">
    <property type="nucleotide sequence ID" value="NZ_CP015405.2"/>
</dbReference>
<feature type="transmembrane region" description="Helical" evidence="7">
    <location>
        <begin position="12"/>
        <end position="38"/>
    </location>
</feature>
<dbReference type="Proteomes" id="UP000092574">
    <property type="component" value="Chromosome"/>
</dbReference>
<dbReference type="KEGG" id="byl:A4V09_01595"/>
<keyword evidence="10" id="KW-1185">Reference proteome</keyword>
<dbReference type="OrthoDB" id="42781at2"/>
<keyword evidence="2 7" id="KW-0813">Transport</keyword>
<dbReference type="InterPro" id="IPR035906">
    <property type="entry name" value="MetI-like_sf"/>
</dbReference>
<feature type="transmembrane region" description="Helical" evidence="7">
    <location>
        <begin position="109"/>
        <end position="129"/>
    </location>
</feature>
<dbReference type="PANTHER" id="PTHR30193:SF37">
    <property type="entry name" value="INNER MEMBRANE ABC TRANSPORTER PERMEASE PROTEIN YCJO"/>
    <property type="match status" value="1"/>
</dbReference>
<dbReference type="InterPro" id="IPR000515">
    <property type="entry name" value="MetI-like"/>
</dbReference>
<evidence type="ECO:0000259" key="8">
    <source>
        <dbReference type="PROSITE" id="PS50928"/>
    </source>
</evidence>
<sequence>MKNKKNYTRTDKAAYFFLLPAAVIYLSVIVAPVCYSFFISLFKWNGIGEKQFVGLSNYINLFKGDKIFHTAIINNLIWIVLTIFVTMTIALLFAVILSKQFKGRTFFRGFFYFPCVIAPIAVAIIWRWIYNPNIGFINEFFKALGINFSQGWISDPNVSIYAVFAAALWQAIGQPMILFLAGLQAISPDVLEAATIDGANGIEQFFLIKVPLLKDTFVIVIATLIVAAMKVYDVVQGLTGGGPNNATQMLSTYMYSQVFQYNNVGYGTAVACIMVLMMMIVIIPYVSFTAKED</sequence>
<evidence type="ECO:0000256" key="6">
    <source>
        <dbReference type="ARBA" id="ARBA00023136"/>
    </source>
</evidence>
<dbReference type="CDD" id="cd06261">
    <property type="entry name" value="TM_PBP2"/>
    <property type="match status" value="1"/>
</dbReference>
<dbReference type="AlphaFoldDB" id="A0A1C7I4G3"/>
<evidence type="ECO:0000256" key="4">
    <source>
        <dbReference type="ARBA" id="ARBA00022692"/>
    </source>
</evidence>
<dbReference type="Gene3D" id="1.10.3720.10">
    <property type="entry name" value="MetI-like"/>
    <property type="match status" value="1"/>
</dbReference>
<dbReference type="PROSITE" id="PS50928">
    <property type="entry name" value="ABC_TM1"/>
    <property type="match status" value="1"/>
</dbReference>
<gene>
    <name evidence="9" type="ORF">A4V09_01595</name>
</gene>
<name>A0A1C7I4G3_9FIRM</name>
<dbReference type="STRING" id="1796616.A4V09_01595"/>
<protein>
    <submittedName>
        <fullName evidence="9">ABC transporter permease</fullName>
    </submittedName>
</protein>
<dbReference type="GO" id="GO:0055085">
    <property type="term" value="P:transmembrane transport"/>
    <property type="evidence" value="ECO:0007669"/>
    <property type="project" value="InterPro"/>
</dbReference>
<evidence type="ECO:0000256" key="3">
    <source>
        <dbReference type="ARBA" id="ARBA00022475"/>
    </source>
</evidence>
<reference evidence="9" key="1">
    <citation type="submission" date="2017-04" db="EMBL/GenBank/DDBJ databases">
        <title>Complete Genome Sequences of Twelve Strains of a Stable Defined Moderately Diverse Mouse Microbiota 2 (sDMDMm2).</title>
        <authorList>
            <person name="Uchimura Y."/>
            <person name="Wyss M."/>
            <person name="Brugiroux S."/>
            <person name="Limenitakis J.P."/>
            <person name="Stecher B."/>
            <person name="McCoy K.D."/>
            <person name="Macpherson A.J."/>
        </authorList>
    </citation>
    <scope>NUCLEOTIDE SEQUENCE</scope>
    <source>
        <strain evidence="9">YL58</strain>
    </source>
</reference>
<organism evidence="9 10">
    <name type="scientific">Blautia pseudococcoides</name>
    <dbReference type="NCBI Taxonomy" id="1796616"/>
    <lineage>
        <taxon>Bacteria</taxon>
        <taxon>Bacillati</taxon>
        <taxon>Bacillota</taxon>
        <taxon>Clostridia</taxon>
        <taxon>Lachnospirales</taxon>
        <taxon>Lachnospiraceae</taxon>
        <taxon>Blautia</taxon>
    </lineage>
</organism>
<dbReference type="SUPFAM" id="SSF161098">
    <property type="entry name" value="MetI-like"/>
    <property type="match status" value="1"/>
</dbReference>
<evidence type="ECO:0000313" key="10">
    <source>
        <dbReference type="Proteomes" id="UP000092574"/>
    </source>
</evidence>
<feature type="transmembrane region" description="Helical" evidence="7">
    <location>
        <begin position="264"/>
        <end position="288"/>
    </location>
</feature>
<keyword evidence="5 7" id="KW-1133">Transmembrane helix</keyword>
<feature type="domain" description="ABC transmembrane type-1" evidence="8">
    <location>
        <begin position="72"/>
        <end position="287"/>
    </location>
</feature>
<dbReference type="PANTHER" id="PTHR30193">
    <property type="entry name" value="ABC TRANSPORTER PERMEASE PROTEIN"/>
    <property type="match status" value="1"/>
</dbReference>
<dbReference type="EMBL" id="CP015405">
    <property type="protein sequence ID" value="ANU74567.1"/>
    <property type="molecule type" value="Genomic_DNA"/>
</dbReference>
<keyword evidence="6 7" id="KW-0472">Membrane</keyword>
<feature type="transmembrane region" description="Helical" evidence="7">
    <location>
        <begin position="212"/>
        <end position="232"/>
    </location>
</feature>
<feature type="transmembrane region" description="Helical" evidence="7">
    <location>
        <begin position="158"/>
        <end position="181"/>
    </location>
</feature>
<evidence type="ECO:0000256" key="5">
    <source>
        <dbReference type="ARBA" id="ARBA00022989"/>
    </source>
</evidence>
<evidence type="ECO:0000313" key="9">
    <source>
        <dbReference type="EMBL" id="ANU74567.1"/>
    </source>
</evidence>
<feature type="transmembrane region" description="Helical" evidence="7">
    <location>
        <begin position="76"/>
        <end position="97"/>
    </location>
</feature>
<comment type="subcellular location">
    <subcellularLocation>
        <location evidence="1 7">Cell membrane</location>
        <topology evidence="1 7">Multi-pass membrane protein</topology>
    </subcellularLocation>
</comment>